<keyword evidence="1" id="KW-0812">Transmembrane</keyword>
<dbReference type="Proteomes" id="UP001500420">
    <property type="component" value="Unassembled WGS sequence"/>
</dbReference>
<sequence length="140" mass="14959">MPVGAITELPARYQALIGIWVVLIAGLILAVGYWVYRDAAFRESTNPLGWAIASVVGFQIVPVIYTLVRGRIGPRREPPSRFDRTLSAAAVGIAATFVIGALVTPPDPFSQVAFATPAVLVVIPAAYAYATYRDRTAGVN</sequence>
<accession>A0AAV3TA74</accession>
<feature type="transmembrane region" description="Helical" evidence="1">
    <location>
        <begin position="15"/>
        <end position="36"/>
    </location>
</feature>
<keyword evidence="1" id="KW-1133">Transmembrane helix</keyword>
<protein>
    <submittedName>
        <fullName evidence="2">Uncharacterized protein</fullName>
    </submittedName>
</protein>
<evidence type="ECO:0000313" key="3">
    <source>
        <dbReference type="Proteomes" id="UP001500420"/>
    </source>
</evidence>
<evidence type="ECO:0000256" key="1">
    <source>
        <dbReference type="SAM" id="Phobius"/>
    </source>
</evidence>
<keyword evidence="1" id="KW-0472">Membrane</keyword>
<name>A0AAV3TA74_9EURY</name>
<dbReference type="AlphaFoldDB" id="A0AAV3TA74"/>
<feature type="transmembrane region" description="Helical" evidence="1">
    <location>
        <begin position="86"/>
        <end position="103"/>
    </location>
</feature>
<comment type="caution">
    <text evidence="2">The sequence shown here is derived from an EMBL/GenBank/DDBJ whole genome shotgun (WGS) entry which is preliminary data.</text>
</comment>
<feature type="transmembrane region" description="Helical" evidence="1">
    <location>
        <begin position="109"/>
        <end position="130"/>
    </location>
</feature>
<proteinExistence type="predicted"/>
<reference evidence="2 3" key="1">
    <citation type="journal article" date="2019" name="Int. J. Syst. Evol. Microbiol.">
        <title>The Global Catalogue of Microorganisms (GCM) 10K type strain sequencing project: providing services to taxonomists for standard genome sequencing and annotation.</title>
        <authorList>
            <consortium name="The Broad Institute Genomics Platform"/>
            <consortium name="The Broad Institute Genome Sequencing Center for Infectious Disease"/>
            <person name="Wu L."/>
            <person name="Ma J."/>
        </authorList>
    </citation>
    <scope>NUCLEOTIDE SEQUENCE [LARGE SCALE GENOMIC DNA]</scope>
    <source>
        <strain evidence="2 3">JCM 16328</strain>
    </source>
</reference>
<dbReference type="EMBL" id="BAAADV010000003">
    <property type="protein sequence ID" value="GAA0673044.1"/>
    <property type="molecule type" value="Genomic_DNA"/>
</dbReference>
<keyword evidence="3" id="KW-1185">Reference proteome</keyword>
<organism evidence="2 3">
    <name type="scientific">Natronoarchaeum mannanilyticum</name>
    <dbReference type="NCBI Taxonomy" id="926360"/>
    <lineage>
        <taxon>Archaea</taxon>
        <taxon>Methanobacteriati</taxon>
        <taxon>Methanobacteriota</taxon>
        <taxon>Stenosarchaea group</taxon>
        <taxon>Halobacteria</taxon>
        <taxon>Halobacteriales</taxon>
        <taxon>Natronoarchaeaceae</taxon>
    </lineage>
</organism>
<dbReference type="RefSeq" id="WP_343773848.1">
    <property type="nucleotide sequence ID" value="NZ_BAAADV010000003.1"/>
</dbReference>
<evidence type="ECO:0000313" key="2">
    <source>
        <dbReference type="EMBL" id="GAA0673044.1"/>
    </source>
</evidence>
<feature type="transmembrane region" description="Helical" evidence="1">
    <location>
        <begin position="48"/>
        <end position="65"/>
    </location>
</feature>
<gene>
    <name evidence="2" type="ORF">GCM10009020_19930</name>
</gene>